<dbReference type="AlphaFoldDB" id="A0A0E9W3T9"/>
<reference evidence="1" key="1">
    <citation type="submission" date="2014-11" db="EMBL/GenBank/DDBJ databases">
        <authorList>
            <person name="Amaro Gonzalez C."/>
        </authorList>
    </citation>
    <scope>NUCLEOTIDE SEQUENCE</scope>
</reference>
<evidence type="ECO:0000313" key="1">
    <source>
        <dbReference type="EMBL" id="JAH84168.1"/>
    </source>
</evidence>
<accession>A0A0E9W3T9</accession>
<protein>
    <submittedName>
        <fullName evidence="1">Uncharacterized protein</fullName>
    </submittedName>
</protein>
<dbReference type="EMBL" id="GBXM01024409">
    <property type="protein sequence ID" value="JAH84168.1"/>
    <property type="molecule type" value="Transcribed_RNA"/>
</dbReference>
<organism evidence="1">
    <name type="scientific">Anguilla anguilla</name>
    <name type="common">European freshwater eel</name>
    <name type="synonym">Muraena anguilla</name>
    <dbReference type="NCBI Taxonomy" id="7936"/>
    <lineage>
        <taxon>Eukaryota</taxon>
        <taxon>Metazoa</taxon>
        <taxon>Chordata</taxon>
        <taxon>Craniata</taxon>
        <taxon>Vertebrata</taxon>
        <taxon>Euteleostomi</taxon>
        <taxon>Actinopterygii</taxon>
        <taxon>Neopterygii</taxon>
        <taxon>Teleostei</taxon>
        <taxon>Anguilliformes</taxon>
        <taxon>Anguillidae</taxon>
        <taxon>Anguilla</taxon>
    </lineage>
</organism>
<name>A0A0E9W3T9_ANGAN</name>
<sequence length="26" mass="2960">MEDHKYVIRTFLLNHSNADVTIATGN</sequence>
<proteinExistence type="predicted"/>
<reference evidence="1" key="2">
    <citation type="journal article" date="2015" name="Fish Shellfish Immunol.">
        <title>Early steps in the European eel (Anguilla anguilla)-Vibrio vulnificus interaction in the gills: Role of the RtxA13 toxin.</title>
        <authorList>
            <person name="Callol A."/>
            <person name="Pajuelo D."/>
            <person name="Ebbesson L."/>
            <person name="Teles M."/>
            <person name="MacKenzie S."/>
            <person name="Amaro C."/>
        </authorList>
    </citation>
    <scope>NUCLEOTIDE SEQUENCE</scope>
</reference>